<keyword evidence="4" id="KW-1185">Reference proteome</keyword>
<feature type="chain" id="PRO_5040773830" description="Pseudouridine synthase RsuA/RluA-like domain-containing protein" evidence="1">
    <location>
        <begin position="19"/>
        <end position="373"/>
    </location>
</feature>
<dbReference type="Proteomes" id="UP001165122">
    <property type="component" value="Unassembled WGS sequence"/>
</dbReference>
<dbReference type="OrthoDB" id="424794at2759"/>
<dbReference type="GO" id="GO:0003723">
    <property type="term" value="F:RNA binding"/>
    <property type="evidence" value="ECO:0007669"/>
    <property type="project" value="InterPro"/>
</dbReference>
<evidence type="ECO:0000256" key="1">
    <source>
        <dbReference type="SAM" id="SignalP"/>
    </source>
</evidence>
<dbReference type="InterPro" id="IPR020103">
    <property type="entry name" value="PsdUridine_synth_cat_dom_sf"/>
</dbReference>
<comment type="caution">
    <text evidence="3">The sequence shown here is derived from an EMBL/GenBank/DDBJ whole genome shotgun (WGS) entry which is preliminary data.</text>
</comment>
<evidence type="ECO:0000313" key="4">
    <source>
        <dbReference type="Proteomes" id="UP001165122"/>
    </source>
</evidence>
<gene>
    <name evidence="3" type="ORF">TrLO_g11738</name>
</gene>
<dbReference type="PANTHER" id="PTHR21600:SF52">
    <property type="entry name" value="PSEUDOURIDINE SYNTHASE RSUA_RLUA-LIKE DOMAIN-CONTAINING PROTEIN"/>
    <property type="match status" value="1"/>
</dbReference>
<evidence type="ECO:0000259" key="2">
    <source>
        <dbReference type="Pfam" id="PF00849"/>
    </source>
</evidence>
<reference evidence="4" key="1">
    <citation type="journal article" date="2023" name="Commun. Biol.">
        <title>Genome analysis of Parmales, the sister group of diatoms, reveals the evolutionary specialization of diatoms from phago-mixotrophs to photoautotrophs.</title>
        <authorList>
            <person name="Ban H."/>
            <person name="Sato S."/>
            <person name="Yoshikawa S."/>
            <person name="Yamada K."/>
            <person name="Nakamura Y."/>
            <person name="Ichinomiya M."/>
            <person name="Sato N."/>
            <person name="Blanc-Mathieu R."/>
            <person name="Endo H."/>
            <person name="Kuwata A."/>
            <person name="Ogata H."/>
        </authorList>
    </citation>
    <scope>NUCLEOTIDE SEQUENCE [LARGE SCALE GENOMIC DNA]</scope>
    <source>
        <strain evidence="4">NIES 3700</strain>
    </source>
</reference>
<dbReference type="GO" id="GO:0009982">
    <property type="term" value="F:pseudouridine synthase activity"/>
    <property type="evidence" value="ECO:0007669"/>
    <property type="project" value="InterPro"/>
</dbReference>
<dbReference type="CDD" id="cd02869">
    <property type="entry name" value="PseudoU_synth_RluA_like"/>
    <property type="match status" value="1"/>
</dbReference>
<keyword evidence="1" id="KW-0732">Signal</keyword>
<protein>
    <recommendedName>
        <fullName evidence="2">Pseudouridine synthase RsuA/RluA-like domain-containing protein</fullName>
    </recommendedName>
</protein>
<dbReference type="Pfam" id="PF00849">
    <property type="entry name" value="PseudoU_synth_2"/>
    <property type="match status" value="1"/>
</dbReference>
<sequence length="373" mass="41922">MLTNVLLILLAVPSVFYSGKPEVSPGTYFDVVGGEKVKLNKAVQDCLGKAGHDLPLSSVDSLILIGGVSILTENEHNNYYQQCLPTILPVNTSVRVHYPVRRFPMFNDTRIVDRNPSFIIIDKPHLLPSQPYKGNRWENAQGFVECNGVVPKTFEDVRKITEDSKRPSLLNRLDLPVSGLLFLGDSDISRSTFMRMSKENKIKKQYLAVSEKKIGTGVKRLLLFTKDERGGGGMGGSKGQVLCSSDLRMSKKDGWTKCIMDVNRREEFSVEGKTRYEYTINLVTGRKHQIRSCMAFLGASLIGDSLYGPMENKGVEFEMEREEVEALEKGLQDGNSVRKRIGLRCVGVSVEERVFRADEGDFDGGKWWRKELE</sequence>
<dbReference type="AlphaFoldDB" id="A0A9W7F2S1"/>
<name>A0A9W7F2S1_9STRA</name>
<feature type="signal peptide" evidence="1">
    <location>
        <begin position="1"/>
        <end position="18"/>
    </location>
</feature>
<dbReference type="PANTHER" id="PTHR21600">
    <property type="entry name" value="MITOCHONDRIAL RNA PSEUDOURIDINE SYNTHASE"/>
    <property type="match status" value="1"/>
</dbReference>
<dbReference type="InterPro" id="IPR050188">
    <property type="entry name" value="RluA_PseudoU_synthase"/>
</dbReference>
<dbReference type="InterPro" id="IPR006145">
    <property type="entry name" value="PsdUridine_synth_RsuA/RluA"/>
</dbReference>
<dbReference type="GO" id="GO:0000455">
    <property type="term" value="P:enzyme-directed rRNA pseudouridine synthesis"/>
    <property type="evidence" value="ECO:0007669"/>
    <property type="project" value="TreeGrafter"/>
</dbReference>
<organism evidence="3 4">
    <name type="scientific">Triparma laevis f. longispina</name>
    <dbReference type="NCBI Taxonomy" id="1714387"/>
    <lineage>
        <taxon>Eukaryota</taxon>
        <taxon>Sar</taxon>
        <taxon>Stramenopiles</taxon>
        <taxon>Ochrophyta</taxon>
        <taxon>Bolidophyceae</taxon>
        <taxon>Parmales</taxon>
        <taxon>Triparmaceae</taxon>
        <taxon>Triparma</taxon>
    </lineage>
</organism>
<feature type="domain" description="Pseudouridine synthase RsuA/RluA-like" evidence="2">
    <location>
        <begin position="118"/>
        <end position="295"/>
    </location>
</feature>
<dbReference type="Gene3D" id="3.30.2350.10">
    <property type="entry name" value="Pseudouridine synthase"/>
    <property type="match status" value="1"/>
</dbReference>
<evidence type="ECO:0000313" key="3">
    <source>
        <dbReference type="EMBL" id="GMI00011.1"/>
    </source>
</evidence>
<dbReference type="EMBL" id="BRXW01000018">
    <property type="protein sequence ID" value="GMI00011.1"/>
    <property type="molecule type" value="Genomic_DNA"/>
</dbReference>
<proteinExistence type="predicted"/>
<dbReference type="SUPFAM" id="SSF55120">
    <property type="entry name" value="Pseudouridine synthase"/>
    <property type="match status" value="1"/>
</dbReference>
<accession>A0A9W7F2S1</accession>